<dbReference type="Gene3D" id="1.20.1280.50">
    <property type="match status" value="1"/>
</dbReference>
<proteinExistence type="predicted"/>
<dbReference type="InterPro" id="IPR053781">
    <property type="entry name" value="F-box_AtFBL13-like"/>
</dbReference>
<dbReference type="Pfam" id="PF08387">
    <property type="entry name" value="FBD"/>
    <property type="match status" value="2"/>
</dbReference>
<feature type="domain" description="F-box" evidence="1">
    <location>
        <begin position="464"/>
        <end position="498"/>
    </location>
</feature>
<dbReference type="InterPro" id="IPR032675">
    <property type="entry name" value="LRR_dom_sf"/>
</dbReference>
<dbReference type="InterPro" id="IPR050232">
    <property type="entry name" value="FBL13/AtMIF1-like"/>
</dbReference>
<dbReference type="SMART" id="SM00579">
    <property type="entry name" value="FBD"/>
    <property type="match status" value="2"/>
</dbReference>
<organism evidence="2 3">
    <name type="scientific">Arabidopsis thaliana</name>
    <name type="common">Mouse-ear cress</name>
    <dbReference type="NCBI Taxonomy" id="3702"/>
    <lineage>
        <taxon>Eukaryota</taxon>
        <taxon>Viridiplantae</taxon>
        <taxon>Streptophyta</taxon>
        <taxon>Embryophyta</taxon>
        <taxon>Tracheophyta</taxon>
        <taxon>Spermatophyta</taxon>
        <taxon>Magnoliopsida</taxon>
        <taxon>eudicotyledons</taxon>
        <taxon>Gunneridae</taxon>
        <taxon>Pentapetalae</taxon>
        <taxon>rosids</taxon>
        <taxon>malvids</taxon>
        <taxon>Brassicales</taxon>
        <taxon>Brassicaceae</taxon>
        <taxon>Camelineae</taxon>
        <taxon>Arabidopsis</taxon>
    </lineage>
</organism>
<accession>A0A178UEC6</accession>
<dbReference type="Pfam" id="PF07723">
    <property type="entry name" value="LRR_2"/>
    <property type="match status" value="1"/>
</dbReference>
<protein>
    <recommendedName>
        <fullName evidence="1">F-box domain-containing protein</fullName>
    </recommendedName>
</protein>
<dbReference type="InterPro" id="IPR006566">
    <property type="entry name" value="FBD"/>
</dbReference>
<feature type="domain" description="F-box" evidence="1">
    <location>
        <begin position="14"/>
        <end position="62"/>
    </location>
</feature>
<dbReference type="InterPro" id="IPR055411">
    <property type="entry name" value="LRR_FXL15/At3g58940/PEG3-like"/>
</dbReference>
<dbReference type="PANTHER" id="PTHR31900:SF34">
    <property type="entry name" value="EMB|CAB62440.1-RELATED"/>
    <property type="match status" value="1"/>
</dbReference>
<evidence type="ECO:0000313" key="3">
    <source>
        <dbReference type="Proteomes" id="UP000078284"/>
    </source>
</evidence>
<dbReference type="Gene3D" id="3.80.10.10">
    <property type="entry name" value="Ribonuclease Inhibitor"/>
    <property type="match status" value="2"/>
</dbReference>
<name>A0A178UEC6_ARATH</name>
<dbReference type="AlphaFoldDB" id="A0A178UEC6"/>
<dbReference type="InterPro" id="IPR036047">
    <property type="entry name" value="F-box-like_dom_sf"/>
</dbReference>
<comment type="caution">
    <text evidence="2">The sequence shown here is derived from an EMBL/GenBank/DDBJ whole genome shotgun (WGS) entry which is preliminary data.</text>
</comment>
<dbReference type="CDD" id="cd22160">
    <property type="entry name" value="F-box_AtFBL13-like"/>
    <property type="match status" value="2"/>
</dbReference>
<dbReference type="EMBL" id="LUHQ01000005">
    <property type="protein sequence ID" value="OAO91990.1"/>
    <property type="molecule type" value="Genomic_DNA"/>
</dbReference>
<evidence type="ECO:0000313" key="2">
    <source>
        <dbReference type="EMBL" id="OAO91990.1"/>
    </source>
</evidence>
<dbReference type="Pfam" id="PF14223">
    <property type="entry name" value="Retrotran_gag_2"/>
    <property type="match status" value="1"/>
</dbReference>
<dbReference type="Pfam" id="PF00646">
    <property type="entry name" value="F-box"/>
    <property type="match status" value="2"/>
</dbReference>
<evidence type="ECO:0000259" key="1">
    <source>
        <dbReference type="PROSITE" id="PS50181"/>
    </source>
</evidence>
<dbReference type="InterPro" id="IPR001810">
    <property type="entry name" value="F-box_dom"/>
</dbReference>
<dbReference type="SUPFAM" id="SSF52047">
    <property type="entry name" value="RNI-like"/>
    <property type="match status" value="2"/>
</dbReference>
<dbReference type="PANTHER" id="PTHR31900">
    <property type="entry name" value="F-BOX/RNI SUPERFAMILY PROTEIN-RELATED"/>
    <property type="match status" value="1"/>
</dbReference>
<gene>
    <name evidence="2" type="ordered locus">AXX17_At5g56030</name>
</gene>
<dbReference type="SMART" id="SM00256">
    <property type="entry name" value="FBOX"/>
    <property type="match status" value="2"/>
</dbReference>
<dbReference type="SUPFAM" id="SSF81383">
    <property type="entry name" value="F-box domain"/>
    <property type="match status" value="2"/>
</dbReference>
<dbReference type="PROSITE" id="PS50181">
    <property type="entry name" value="FBOX"/>
    <property type="match status" value="2"/>
</dbReference>
<dbReference type="Proteomes" id="UP000078284">
    <property type="component" value="Chromosome 5"/>
</dbReference>
<dbReference type="InterPro" id="IPR013101">
    <property type="entry name" value="LRR_PRU1-like"/>
</dbReference>
<reference evidence="3" key="1">
    <citation type="journal article" date="2016" name="Proc. Natl. Acad. Sci. U.S.A.">
        <title>Chromosome-level assembly of Arabidopsis thaliana Ler reveals the extent of translocation and inversion polymorphisms.</title>
        <authorList>
            <person name="Zapata L."/>
            <person name="Ding J."/>
            <person name="Willing E.M."/>
            <person name="Hartwig B."/>
            <person name="Bezdan D."/>
            <person name="Jiao W.B."/>
            <person name="Patel V."/>
            <person name="Velikkakam James G."/>
            <person name="Koornneef M."/>
            <person name="Ossowski S."/>
            <person name="Schneeberger K."/>
        </authorList>
    </citation>
    <scope>NUCLEOTIDE SEQUENCE [LARGE SCALE GENOMIC DNA]</scope>
    <source>
        <strain evidence="3">cv. Landsberg erecta</strain>
    </source>
</reference>
<dbReference type="ExpressionAtlas" id="A0A178UEC6">
    <property type="expression patterns" value="baseline and differential"/>
</dbReference>
<dbReference type="Pfam" id="PF24758">
    <property type="entry name" value="LRR_At5g56370"/>
    <property type="match status" value="1"/>
</dbReference>
<sequence>MEAARSGIEDVTSPDRISQLPNDLLFRILSLIPVSDAMSTSLLSKRWKSVWKMLPTLVYNENSCSNIGSLGFDQFCGRSLQLHEAPLLKTLTLELRKQTDSLDSSIFPNIHSTLLEFSIKSTGYPVYYSTISFPNNLDVFQTLVVLKLQGNICLDVVDSPVCFQSLKSLYLTCVNFENEESFSKLLSACPVLEDLFLQRLCSVGRFLFSISVPSLQRLTYTKEQAYYSNDEAILEITAPSLKHLNIFDRVGVFSFIEDMPKLVEASVRVKLSKNEKLPKVLTSVEHLSLDLYPSMVFHLDDRFISKQLLHLKLDIYDNFQSNLLLSLLKDLPNLQSLKLNHSHPSYNVEDQPCSVSEPSSVPECLSFHLETFQWIGYAGTFEEIAAAVYVLKNARCLKNATISLYSRGTENGLMMIKELESMSKGSIMCQLLSAEKLGFFSPPFVSYDWAMKAPRLGSEEVSYSDRISYLPDDLLLRILSFIHTSDAISTSLLSKRWKFVWKMMPTLDLDEDSCRNIGTLRFDEGCCMFLKSHEAPVLTSLNLKLMTPSHDIDRLLSNIKPILHEITITSYRYSTIRFPRNLNVCQTLVVMKLQDKVLVDVSFPVCFRSLKSLHLTRVKYSCRESFTTLLSACPVLEDLDLFIGRVHYDCLNSFTIWVPSLQRLSICDESYRFRSTTFEISVPSLKYLKIACQDSCFKFVEDMPNLVEAHVEANQHETKNLLRFLTSVERLKDPDLTDRIFHQLLYLELHLHKRLNGDRILSLLKHSPNLQTLKLNEDQPNISVRKPNSVPECLTFHLETLEWQGYAGRPEDKEIAVYILGNALRLNTATISRYFSSSRFRHHQKKDLKIVEELKSITKASTSSYATSSKEAWEILMVRSVGGPIFQARKLLDLKKEYNNTTMSDAETVHEFTGKLLELVFRMKSCGWKVEEKILVKKILSSLPPRFDKVLVEVAEKLSVNVIIDCLLVHEYNMRPDQESFQESVIQSVNVEESFEAEAEILYSLNDITQSQVAMMERQSEVLSLVQKNQKMLMQMQKQMMMLMQQKDHVLAHSESYEEEMTKVIESMEKHYLKKK</sequence>